<dbReference type="Proteomes" id="UP000032487">
    <property type="component" value="Unassembled WGS sequence"/>
</dbReference>
<accession>A0A0D9AKY3</accession>
<dbReference type="AlphaFoldDB" id="A0A0D9AKY3"/>
<evidence type="ECO:0000256" key="1">
    <source>
        <dbReference type="SAM" id="MobiDB-lite"/>
    </source>
</evidence>
<comment type="caution">
    <text evidence="2">The sequence shown here is derived from an EMBL/GenBank/DDBJ whole genome shotgun (WGS) entry which is preliminary data.</text>
</comment>
<dbReference type="EMBL" id="JYHV01000020">
    <property type="protein sequence ID" value="KJH81663.1"/>
    <property type="molecule type" value="Genomic_DNA"/>
</dbReference>
<protein>
    <submittedName>
        <fullName evidence="2">Uncharacterized protein</fullName>
    </submittedName>
</protein>
<reference evidence="2 3" key="1">
    <citation type="submission" date="2015-02" db="EMBL/GenBank/DDBJ databases">
        <title>Draft genome sequence of Pseudomonas stutzeri NT0128 isolated from wheat (Triticum turgidum) rhizosphere.</title>
        <authorList>
            <person name="Tovi N."/>
            <person name="Frenk S."/>
            <person name="Hadar Y."/>
            <person name="Minz D."/>
        </authorList>
    </citation>
    <scope>NUCLEOTIDE SEQUENCE [LARGE SCALE GENOMIC DNA]</scope>
    <source>
        <strain evidence="2 3">NT0128</strain>
    </source>
</reference>
<organism evidence="2 3">
    <name type="scientific">Stutzerimonas stutzeri</name>
    <name type="common">Pseudomonas stutzeri</name>
    <dbReference type="NCBI Taxonomy" id="316"/>
    <lineage>
        <taxon>Bacteria</taxon>
        <taxon>Pseudomonadati</taxon>
        <taxon>Pseudomonadota</taxon>
        <taxon>Gammaproteobacteria</taxon>
        <taxon>Pseudomonadales</taxon>
        <taxon>Pseudomonadaceae</taxon>
        <taxon>Stutzerimonas</taxon>
    </lineage>
</organism>
<name>A0A0D9AKY3_STUST</name>
<proteinExistence type="predicted"/>
<feature type="region of interest" description="Disordered" evidence="1">
    <location>
        <begin position="74"/>
        <end position="100"/>
    </location>
</feature>
<gene>
    <name evidence="2" type="ORF">UF78_12575</name>
</gene>
<evidence type="ECO:0000313" key="2">
    <source>
        <dbReference type="EMBL" id="KJH81663.1"/>
    </source>
</evidence>
<sequence>MIVSRSLIQCCARPIRTGRFAYLYGTANRHPREKIEQVGITQPDTAMGKRYAHGLRIRRAMQIDITTEGVDRTHTVESGLAPAEPEDSAQDPVASRKAVV</sequence>
<evidence type="ECO:0000313" key="3">
    <source>
        <dbReference type="Proteomes" id="UP000032487"/>
    </source>
</evidence>